<keyword evidence="3 7" id="KW-0350">Heme biosynthesis</keyword>
<comment type="catalytic activity">
    <reaction evidence="7 8">
        <text>heme b + 2 H(+) = protoporphyrin IX + Fe(2+)</text>
        <dbReference type="Rhea" id="RHEA:22584"/>
        <dbReference type="ChEBI" id="CHEBI:15378"/>
        <dbReference type="ChEBI" id="CHEBI:29033"/>
        <dbReference type="ChEBI" id="CHEBI:57306"/>
        <dbReference type="ChEBI" id="CHEBI:60344"/>
        <dbReference type="EC" id="4.98.1.1"/>
    </reaction>
</comment>
<evidence type="ECO:0000256" key="1">
    <source>
        <dbReference type="ARBA" id="ARBA00007718"/>
    </source>
</evidence>
<evidence type="ECO:0000256" key="3">
    <source>
        <dbReference type="ARBA" id="ARBA00023133"/>
    </source>
</evidence>
<dbReference type="PANTHER" id="PTHR11108">
    <property type="entry name" value="FERROCHELATASE"/>
    <property type="match status" value="1"/>
</dbReference>
<dbReference type="InterPro" id="IPR019772">
    <property type="entry name" value="Ferrochelatase_AS"/>
</dbReference>
<dbReference type="PROSITE" id="PS00534">
    <property type="entry name" value="FERROCHELATASE"/>
    <property type="match status" value="1"/>
</dbReference>
<dbReference type="GO" id="GO:0016829">
    <property type="term" value="F:lyase activity"/>
    <property type="evidence" value="ECO:0007669"/>
    <property type="project" value="UniProtKB-KW"/>
</dbReference>
<keyword evidence="5 7" id="KW-0627">Porphyrin biosynthesis</keyword>
<evidence type="ECO:0000256" key="7">
    <source>
        <dbReference type="HAMAP-Rule" id="MF_00323"/>
    </source>
</evidence>
<dbReference type="Pfam" id="PF00762">
    <property type="entry name" value="Ferrochelatase"/>
    <property type="match status" value="1"/>
</dbReference>
<comment type="subcellular location">
    <subcellularLocation>
        <location evidence="7 8">Cytoplasm</location>
    </subcellularLocation>
</comment>
<keyword evidence="10" id="KW-1185">Reference proteome</keyword>
<evidence type="ECO:0000256" key="4">
    <source>
        <dbReference type="ARBA" id="ARBA00023239"/>
    </source>
</evidence>
<dbReference type="SUPFAM" id="SSF53800">
    <property type="entry name" value="Chelatase"/>
    <property type="match status" value="1"/>
</dbReference>
<comment type="similarity">
    <text evidence="1 7 8">Belongs to the ferrochelatase family.</text>
</comment>
<dbReference type="EC" id="4.98.1.1" evidence="7 8"/>
<evidence type="ECO:0000256" key="8">
    <source>
        <dbReference type="RuleBase" id="RU000607"/>
    </source>
</evidence>
<comment type="pathway">
    <text evidence="7 8">Porphyrin-containing compound metabolism; protoheme biosynthesis; protoheme from protoporphyrin-IX: step 1/1.</text>
</comment>
<reference evidence="9 10" key="1">
    <citation type="submission" date="2020-08" db="EMBL/GenBank/DDBJ databases">
        <title>Exploring microbial biodiversity for novel pathways involved in the catabolism of aromatic compounds derived from lignin.</title>
        <authorList>
            <person name="Elkins J."/>
        </authorList>
    </citation>
    <scope>NUCLEOTIDE SEQUENCE [LARGE SCALE GENOMIC DNA]</scope>
    <source>
        <strain evidence="9 10">B1D3A</strain>
    </source>
</reference>
<sequence>MSGAMPAGHAPVAFGKIAVLLVNLGTPDDPGPGAVKRYLREFLSDPRVVEIPQLLWQPILRGIILNTRPKKSSHAYRQVWMADGSPLAVHSRDAAHRLQAAWGDAVTVDWAMRYGSPGIAARLAALKDSGHDRILVAPLYPQYCAATTATVMDEVGRALAGMRWQPAIRMLPAYHDDPGYIEVLRARTERQIAALPFVPDRILASFHGMPQRTLELGDPYHCQCLKTARLLGEALGREVLVSFQSRFGRAKWLEPATDKVLEALPGKGVTSLAVLTPGFSADCVETLEEVALRGKESFLGSGGRNFAFLPCLNADADAIRFYQALLGRELAGWTEGLPRQDG</sequence>
<dbReference type="InterPro" id="IPR001015">
    <property type="entry name" value="Ferrochelatase"/>
</dbReference>
<dbReference type="InterPro" id="IPR033659">
    <property type="entry name" value="Ferrochelatase_N"/>
</dbReference>
<dbReference type="RefSeq" id="WP_184156667.1">
    <property type="nucleotide sequence ID" value="NZ_JACHKA010000001.1"/>
</dbReference>
<dbReference type="HAMAP" id="MF_00323">
    <property type="entry name" value="Ferrochelatase"/>
    <property type="match status" value="1"/>
</dbReference>
<gene>
    <name evidence="7" type="primary">hemH</name>
    <name evidence="9" type="ORF">HNP60_003926</name>
</gene>
<accession>A0ABR6NMM9</accession>
<comment type="catalytic activity">
    <reaction evidence="6">
        <text>Fe-coproporphyrin III + 2 H(+) = coproporphyrin III + Fe(2+)</text>
        <dbReference type="Rhea" id="RHEA:49572"/>
        <dbReference type="ChEBI" id="CHEBI:15378"/>
        <dbReference type="ChEBI" id="CHEBI:29033"/>
        <dbReference type="ChEBI" id="CHEBI:68438"/>
        <dbReference type="ChEBI" id="CHEBI:131725"/>
        <dbReference type="EC" id="4.99.1.9"/>
    </reaction>
    <physiologicalReaction direction="right-to-left" evidence="6">
        <dbReference type="Rhea" id="RHEA:49574"/>
    </physiologicalReaction>
</comment>
<dbReference type="Proteomes" id="UP001138540">
    <property type="component" value="Unassembled WGS sequence"/>
</dbReference>
<evidence type="ECO:0000256" key="5">
    <source>
        <dbReference type="ARBA" id="ARBA00023244"/>
    </source>
</evidence>
<keyword evidence="7 8" id="KW-0963">Cytoplasm</keyword>
<evidence type="ECO:0000313" key="10">
    <source>
        <dbReference type="Proteomes" id="UP001138540"/>
    </source>
</evidence>
<dbReference type="NCBIfam" id="TIGR00109">
    <property type="entry name" value="hemH"/>
    <property type="match status" value="1"/>
</dbReference>
<keyword evidence="7" id="KW-0479">Metal-binding</keyword>
<feature type="binding site" evidence="7">
    <location>
        <position position="285"/>
    </location>
    <ligand>
        <name>Fe(2+)</name>
        <dbReference type="ChEBI" id="CHEBI:29033"/>
    </ligand>
</feature>
<evidence type="ECO:0000313" key="9">
    <source>
        <dbReference type="EMBL" id="MBB5987952.1"/>
    </source>
</evidence>
<dbReference type="CDD" id="cd00419">
    <property type="entry name" value="Ferrochelatase_C"/>
    <property type="match status" value="1"/>
</dbReference>
<protein>
    <recommendedName>
        <fullName evidence="7 8">Ferrochelatase</fullName>
        <ecNumber evidence="7 8">4.98.1.1</ecNumber>
    </recommendedName>
    <alternativeName>
        <fullName evidence="7">Heme synthase</fullName>
    </alternativeName>
    <alternativeName>
        <fullName evidence="7">Protoheme ferro-lyase</fullName>
    </alternativeName>
</protein>
<dbReference type="EMBL" id="JACHKA010000001">
    <property type="protein sequence ID" value="MBB5987952.1"/>
    <property type="molecule type" value="Genomic_DNA"/>
</dbReference>
<comment type="function">
    <text evidence="7 8">Catalyzes the ferrous insertion into protoporphyrin IX.</text>
</comment>
<dbReference type="PANTHER" id="PTHR11108:SF1">
    <property type="entry name" value="FERROCHELATASE, MITOCHONDRIAL"/>
    <property type="match status" value="1"/>
</dbReference>
<proteinExistence type="inferred from homology"/>
<dbReference type="CDD" id="cd03411">
    <property type="entry name" value="Ferrochelatase_N"/>
    <property type="match status" value="1"/>
</dbReference>
<keyword evidence="2 7" id="KW-0408">Iron</keyword>
<dbReference type="Gene3D" id="3.40.50.1400">
    <property type="match status" value="2"/>
</dbReference>
<organism evidence="9 10">
    <name type="scientific">Sphingobium lignivorans</name>
    <dbReference type="NCBI Taxonomy" id="2735886"/>
    <lineage>
        <taxon>Bacteria</taxon>
        <taxon>Pseudomonadati</taxon>
        <taxon>Pseudomonadota</taxon>
        <taxon>Alphaproteobacteria</taxon>
        <taxon>Sphingomonadales</taxon>
        <taxon>Sphingomonadaceae</taxon>
        <taxon>Sphingobium</taxon>
    </lineage>
</organism>
<comment type="caution">
    <text evidence="9">The sequence shown here is derived from an EMBL/GenBank/DDBJ whole genome shotgun (WGS) entry which is preliminary data.</text>
</comment>
<evidence type="ECO:0000256" key="6">
    <source>
        <dbReference type="ARBA" id="ARBA00024536"/>
    </source>
</evidence>
<keyword evidence="4 7" id="KW-0456">Lyase</keyword>
<feature type="binding site" evidence="7">
    <location>
        <position position="207"/>
    </location>
    <ligand>
        <name>Fe(2+)</name>
        <dbReference type="ChEBI" id="CHEBI:29033"/>
    </ligand>
</feature>
<name>A0ABR6NMM9_9SPHN</name>
<dbReference type="InterPro" id="IPR033644">
    <property type="entry name" value="Ferrochelatase_C"/>
</dbReference>
<evidence type="ECO:0000256" key="2">
    <source>
        <dbReference type="ARBA" id="ARBA00023004"/>
    </source>
</evidence>